<evidence type="ECO:0000256" key="4">
    <source>
        <dbReference type="ARBA" id="ARBA00022452"/>
    </source>
</evidence>
<dbReference type="InterPro" id="IPR051906">
    <property type="entry name" value="TolC-like"/>
</dbReference>
<dbReference type="NCBIfam" id="TIGR01844">
    <property type="entry name" value="type_I_sec_TolC"/>
    <property type="match status" value="1"/>
</dbReference>
<keyword evidence="5" id="KW-0812">Transmembrane</keyword>
<keyword evidence="4" id="KW-1134">Transmembrane beta strand</keyword>
<feature type="compositionally biased region" description="Low complexity" evidence="8">
    <location>
        <begin position="498"/>
        <end position="523"/>
    </location>
</feature>
<name>A0ABX7WUE8_9GAMM</name>
<dbReference type="EMBL" id="CP072801">
    <property type="protein sequence ID" value="QTR45863.1"/>
    <property type="molecule type" value="Genomic_DNA"/>
</dbReference>
<feature type="chain" id="PRO_5045344446" evidence="9">
    <location>
        <begin position="24"/>
        <end position="534"/>
    </location>
</feature>
<gene>
    <name evidence="10" type="ORF">J9253_18025</name>
</gene>
<dbReference type="Gene3D" id="1.20.1600.10">
    <property type="entry name" value="Outer membrane efflux proteins (OEP)"/>
    <property type="match status" value="1"/>
</dbReference>
<feature type="signal peptide" evidence="9">
    <location>
        <begin position="1"/>
        <end position="23"/>
    </location>
</feature>
<dbReference type="InterPro" id="IPR003423">
    <property type="entry name" value="OMP_efflux"/>
</dbReference>
<dbReference type="PANTHER" id="PTHR30026:SF20">
    <property type="entry name" value="OUTER MEMBRANE PROTEIN TOLC"/>
    <property type="match status" value="1"/>
</dbReference>
<dbReference type="SUPFAM" id="SSF56954">
    <property type="entry name" value="Outer membrane efflux proteins (OEP)"/>
    <property type="match status" value="1"/>
</dbReference>
<dbReference type="RefSeq" id="WP_210222245.1">
    <property type="nucleotide sequence ID" value="NZ_CP072801.1"/>
</dbReference>
<evidence type="ECO:0000256" key="2">
    <source>
        <dbReference type="ARBA" id="ARBA00007613"/>
    </source>
</evidence>
<feature type="region of interest" description="Disordered" evidence="8">
    <location>
        <begin position="453"/>
        <end position="534"/>
    </location>
</feature>
<keyword evidence="3" id="KW-0813">Transport</keyword>
<evidence type="ECO:0000256" key="9">
    <source>
        <dbReference type="SAM" id="SignalP"/>
    </source>
</evidence>
<organism evidence="10 11">
    <name type="scientific">Thiothrix litoralis</name>
    <dbReference type="NCBI Taxonomy" id="2891210"/>
    <lineage>
        <taxon>Bacteria</taxon>
        <taxon>Pseudomonadati</taxon>
        <taxon>Pseudomonadota</taxon>
        <taxon>Gammaproteobacteria</taxon>
        <taxon>Thiotrichales</taxon>
        <taxon>Thiotrichaceae</taxon>
        <taxon>Thiothrix</taxon>
    </lineage>
</organism>
<dbReference type="Proteomes" id="UP000672039">
    <property type="component" value="Chromosome"/>
</dbReference>
<proteinExistence type="inferred from homology"/>
<comment type="subcellular location">
    <subcellularLocation>
        <location evidence="1">Cell outer membrane</location>
    </subcellularLocation>
</comment>
<keyword evidence="6" id="KW-0472">Membrane</keyword>
<comment type="similarity">
    <text evidence="2">Belongs to the outer membrane factor (OMF) (TC 1.B.17) family.</text>
</comment>
<dbReference type="InterPro" id="IPR010130">
    <property type="entry name" value="T1SS_OMP_TolC"/>
</dbReference>
<evidence type="ECO:0000256" key="7">
    <source>
        <dbReference type="ARBA" id="ARBA00023237"/>
    </source>
</evidence>
<evidence type="ECO:0000256" key="8">
    <source>
        <dbReference type="SAM" id="MobiDB-lite"/>
    </source>
</evidence>
<reference evidence="10 11" key="1">
    <citation type="submission" date="2021-04" db="EMBL/GenBank/DDBJ databases">
        <title>Genomics, taxonomy and metabolism of representatives of sulfur bacteria of the genus Thiothrix: Thiothrix fructosivorans QT, Thiothrix unzii A1T and three new species, Thiothrix subterranea sp. nov., Thiothrix litoralis sp. nov. and 'Candidatus Thiothrix anitrata' sp. nov.</title>
        <authorList>
            <person name="Ravin N.V."/>
            <person name="Smolyakov D."/>
            <person name="Rudenko T.S."/>
            <person name="Mardanov A.V."/>
            <person name="Beletsky A.V."/>
            <person name="Markov N.D."/>
            <person name="Fomenkov A.I."/>
            <person name="Roberts R.J."/>
            <person name="Karnachuk O.V."/>
            <person name="Novikov A."/>
            <person name="Grabovich M.Y."/>
        </authorList>
    </citation>
    <scope>NUCLEOTIDE SEQUENCE [LARGE SCALE GENOMIC DNA]</scope>
    <source>
        <strain evidence="10 11">AS</strain>
    </source>
</reference>
<protein>
    <submittedName>
        <fullName evidence="10">TolC family outer membrane protein</fullName>
    </submittedName>
</protein>
<evidence type="ECO:0000256" key="3">
    <source>
        <dbReference type="ARBA" id="ARBA00022448"/>
    </source>
</evidence>
<evidence type="ECO:0000313" key="10">
    <source>
        <dbReference type="EMBL" id="QTR45863.1"/>
    </source>
</evidence>
<accession>A0ABX7WUE8</accession>
<evidence type="ECO:0000256" key="5">
    <source>
        <dbReference type="ARBA" id="ARBA00022692"/>
    </source>
</evidence>
<dbReference type="PANTHER" id="PTHR30026">
    <property type="entry name" value="OUTER MEMBRANE PROTEIN TOLC"/>
    <property type="match status" value="1"/>
</dbReference>
<evidence type="ECO:0000313" key="11">
    <source>
        <dbReference type="Proteomes" id="UP000672039"/>
    </source>
</evidence>
<evidence type="ECO:0000256" key="6">
    <source>
        <dbReference type="ARBA" id="ARBA00023136"/>
    </source>
</evidence>
<sequence length="534" mass="58374">MKQQTLAFLIAASLTLATQQVQAENLLQVYQQAKGYDAQFKAVESNYLSILERKPQALAALKPQVGLSGSITETRQRITYDYSLLDTDGVANGSSATYSLSLSKSLYNKTLNEQVKQTDSIIAQASSELEAEREALVLRVGEAYFNFLLAQDNLEFARTEKTAIGRQLEQTRAYFDAGRSAITDVKEAESRYDLAGAQEINAVNQLDLTREQLRVLTGGFYQSLNAPAANLPLVMPTPADIEQWVKTAKANNKQLIASQYAIQSAQTAIDIQRATKKPVVDLVAKQTGSDTQSYASLDQRYYGVSVGVQVSMPLYTGGATDSKIRAAQHSFRQAQQEYDFQNRTTEQQARNAFLTVQSSISQVKANQRALASAETAAEATQAGFEVGTRTAVDVLTALRNVFSARRDYAQTRYTYLLNTLKLRQAAGTLSDQDIVTMNTVMTTTPKQLAAALQPSAPPADLEDNGSFERYSAVPTNKDDMKSTQPEPAVADKAMPETAPVKQAAPKAQAKPAPVQQPKADAPQYFIIPKDVGKY</sequence>
<keyword evidence="11" id="KW-1185">Reference proteome</keyword>
<evidence type="ECO:0000256" key="1">
    <source>
        <dbReference type="ARBA" id="ARBA00004442"/>
    </source>
</evidence>
<dbReference type="Pfam" id="PF02321">
    <property type="entry name" value="OEP"/>
    <property type="match status" value="2"/>
</dbReference>
<keyword evidence="7" id="KW-0998">Cell outer membrane</keyword>
<keyword evidence="9" id="KW-0732">Signal</keyword>